<dbReference type="InterPro" id="IPR013815">
    <property type="entry name" value="ATP_grasp_subdomain_1"/>
</dbReference>
<dbReference type="Pfam" id="PF07478">
    <property type="entry name" value="Dala_Dala_lig_C"/>
    <property type="match status" value="1"/>
</dbReference>
<evidence type="ECO:0000256" key="11">
    <source>
        <dbReference type="PIRSR" id="PIRSR039102-3"/>
    </source>
</evidence>
<dbReference type="PROSITE" id="PS00844">
    <property type="entry name" value="DALA_DALA_LIGASE_2"/>
    <property type="match status" value="1"/>
</dbReference>
<dbReference type="SUPFAM" id="SSF52440">
    <property type="entry name" value="PreATP-grasp domain"/>
    <property type="match status" value="1"/>
</dbReference>
<gene>
    <name evidence="10" type="primary">ddl</name>
    <name evidence="14" type="ORF">A2931_03010</name>
</gene>
<keyword evidence="4 10" id="KW-0436">Ligase</keyword>
<keyword evidence="11" id="KW-0460">Magnesium</keyword>
<keyword evidence="11" id="KW-0464">Manganese</keyword>
<dbReference type="PANTHER" id="PTHR23132">
    <property type="entry name" value="D-ALANINE--D-ALANINE LIGASE"/>
    <property type="match status" value="1"/>
</dbReference>
<dbReference type="InterPro" id="IPR011127">
    <property type="entry name" value="Dala_Dala_lig_N"/>
</dbReference>
<evidence type="ECO:0000313" key="15">
    <source>
        <dbReference type="Proteomes" id="UP000177486"/>
    </source>
</evidence>
<dbReference type="Pfam" id="PF01820">
    <property type="entry name" value="Dala_Dala_lig_N"/>
    <property type="match status" value="2"/>
</dbReference>
<dbReference type="Gene3D" id="3.30.1490.20">
    <property type="entry name" value="ATP-grasp fold, A domain"/>
    <property type="match status" value="1"/>
</dbReference>
<evidence type="ECO:0000256" key="10">
    <source>
        <dbReference type="HAMAP-Rule" id="MF_00047"/>
    </source>
</evidence>
<proteinExistence type="inferred from homology"/>
<feature type="binding site" evidence="11">
    <location>
        <position position="284"/>
    </location>
    <ligand>
        <name>Mg(2+)</name>
        <dbReference type="ChEBI" id="CHEBI:18420"/>
        <label>2</label>
    </ligand>
</feature>
<dbReference type="Gene3D" id="3.30.470.20">
    <property type="entry name" value="ATP-grasp fold, B domain"/>
    <property type="match status" value="1"/>
</dbReference>
<name>A0A1G2EWP1_9BACT</name>
<keyword evidence="8 10" id="KW-0573">Peptidoglycan synthesis</keyword>
<dbReference type="AlphaFoldDB" id="A0A1G2EWP1"/>
<dbReference type="SUPFAM" id="SSF56059">
    <property type="entry name" value="Glutathione synthetase ATP-binding domain-like"/>
    <property type="match status" value="1"/>
</dbReference>
<dbReference type="HAMAP" id="MF_00047">
    <property type="entry name" value="Dala_Dala_lig"/>
    <property type="match status" value="1"/>
</dbReference>
<dbReference type="GO" id="GO:0008360">
    <property type="term" value="P:regulation of cell shape"/>
    <property type="evidence" value="ECO:0007669"/>
    <property type="project" value="UniProtKB-KW"/>
</dbReference>
<dbReference type="NCBIfam" id="TIGR01205">
    <property type="entry name" value="D_ala_D_alaTIGR"/>
    <property type="match status" value="1"/>
</dbReference>
<dbReference type="PIRSF" id="PIRSF039102">
    <property type="entry name" value="Ddl/VanB"/>
    <property type="match status" value="1"/>
</dbReference>
<dbReference type="GO" id="GO:0071555">
    <property type="term" value="P:cell wall organization"/>
    <property type="evidence" value="ECO:0007669"/>
    <property type="project" value="UniProtKB-KW"/>
</dbReference>
<evidence type="ECO:0000259" key="13">
    <source>
        <dbReference type="PROSITE" id="PS50975"/>
    </source>
</evidence>
<reference evidence="14 15" key="1">
    <citation type="journal article" date="2016" name="Nat. Commun.">
        <title>Thousands of microbial genomes shed light on interconnected biogeochemical processes in an aquifer system.</title>
        <authorList>
            <person name="Anantharaman K."/>
            <person name="Brown C.T."/>
            <person name="Hug L.A."/>
            <person name="Sharon I."/>
            <person name="Castelle C.J."/>
            <person name="Probst A.J."/>
            <person name="Thomas B.C."/>
            <person name="Singh A."/>
            <person name="Wilkins M.J."/>
            <person name="Karaoz U."/>
            <person name="Brodie E.L."/>
            <person name="Williams K.H."/>
            <person name="Hubbard S.S."/>
            <person name="Banfield J.F."/>
        </authorList>
    </citation>
    <scope>NUCLEOTIDE SEQUENCE [LARGE SCALE GENOMIC DNA]</scope>
</reference>
<feature type="binding site" evidence="11">
    <location>
        <position position="286"/>
    </location>
    <ligand>
        <name>Mg(2+)</name>
        <dbReference type="ChEBI" id="CHEBI:18420"/>
        <label>2</label>
    </ligand>
</feature>
<evidence type="ECO:0000256" key="6">
    <source>
        <dbReference type="ARBA" id="ARBA00022840"/>
    </source>
</evidence>
<dbReference type="PANTHER" id="PTHR23132:SF23">
    <property type="entry name" value="D-ALANINE--D-ALANINE LIGASE B"/>
    <property type="match status" value="1"/>
</dbReference>
<feature type="binding site" evidence="11">
    <location>
        <position position="271"/>
    </location>
    <ligand>
        <name>Mg(2+)</name>
        <dbReference type="ChEBI" id="CHEBI:18420"/>
        <label>1</label>
    </ligand>
</feature>
<keyword evidence="7 10" id="KW-0133">Cell shape</keyword>
<dbReference type="Proteomes" id="UP000177486">
    <property type="component" value="Unassembled WGS sequence"/>
</dbReference>
<dbReference type="GO" id="GO:0008716">
    <property type="term" value="F:D-alanine-D-alanine ligase activity"/>
    <property type="evidence" value="ECO:0007669"/>
    <property type="project" value="UniProtKB-UniRule"/>
</dbReference>
<comment type="similarity">
    <text evidence="2 10">Belongs to the D-alanine--D-alanine ligase family.</text>
</comment>
<feature type="domain" description="ATP-grasp" evidence="13">
    <location>
        <begin position="111"/>
        <end position="317"/>
    </location>
</feature>
<dbReference type="InterPro" id="IPR011095">
    <property type="entry name" value="Dala_Dala_lig_C"/>
</dbReference>
<evidence type="ECO:0000256" key="12">
    <source>
        <dbReference type="PROSITE-ProRule" id="PRU00409"/>
    </source>
</evidence>
<evidence type="ECO:0000256" key="5">
    <source>
        <dbReference type="ARBA" id="ARBA00022741"/>
    </source>
</evidence>
<evidence type="ECO:0000256" key="8">
    <source>
        <dbReference type="ARBA" id="ARBA00022984"/>
    </source>
</evidence>
<evidence type="ECO:0000256" key="2">
    <source>
        <dbReference type="ARBA" id="ARBA00010871"/>
    </source>
</evidence>
<evidence type="ECO:0000256" key="4">
    <source>
        <dbReference type="ARBA" id="ARBA00022598"/>
    </source>
</evidence>
<sequence>MAKIKVGILRGGPSSEYDISLKTGGAVLKHLDQKKYGASDVLISKDGVWHLDGVKAEPHKVFRSIDVAFNAMHGEYGEDGTVQKILEAHNVPYTGSGVFASATALHKRLARAIFEISGILTPSAVSVRAGDNLPEKSAEAVRKMFFPMVIKPASRGSSIGVSISKDIYSLIIAAEQALKYDDEILIEKFISGREATCAVLEDFREQKHYAFPVVEIIPPARKKLFDYESKYDGSTQEICPGRFSPELSERMKKIAVAAHQSLGCRHYSRADFRIDEGGKIFLIEVNTLPGLADVCLFPKAASAVGLEFPMLLEHIITLAIKNPA</sequence>
<dbReference type="InterPro" id="IPR011761">
    <property type="entry name" value="ATP-grasp"/>
</dbReference>
<dbReference type="EMBL" id="MHMQ01000025">
    <property type="protein sequence ID" value="OGZ30137.1"/>
    <property type="molecule type" value="Genomic_DNA"/>
</dbReference>
<dbReference type="GO" id="GO:0009252">
    <property type="term" value="P:peptidoglycan biosynthetic process"/>
    <property type="evidence" value="ECO:0007669"/>
    <property type="project" value="UniProtKB-UniRule"/>
</dbReference>
<evidence type="ECO:0000256" key="1">
    <source>
        <dbReference type="ARBA" id="ARBA00004496"/>
    </source>
</evidence>
<dbReference type="InterPro" id="IPR005905">
    <property type="entry name" value="D_ala_D_ala"/>
</dbReference>
<comment type="caution">
    <text evidence="14">The sequence shown here is derived from an EMBL/GenBank/DDBJ whole genome shotgun (WGS) entry which is preliminary data.</text>
</comment>
<comment type="function">
    <text evidence="10">Cell wall formation.</text>
</comment>
<keyword evidence="6 12" id="KW-0067">ATP-binding</keyword>
<keyword evidence="11" id="KW-0479">Metal-binding</keyword>
<feature type="binding site" evidence="11">
    <location>
        <position position="284"/>
    </location>
    <ligand>
        <name>Mg(2+)</name>
        <dbReference type="ChEBI" id="CHEBI:18420"/>
        <label>1</label>
    </ligand>
</feature>
<keyword evidence="5 12" id="KW-0547">Nucleotide-binding</keyword>
<dbReference type="PROSITE" id="PS50975">
    <property type="entry name" value="ATP_GRASP"/>
    <property type="match status" value="1"/>
</dbReference>
<evidence type="ECO:0000256" key="9">
    <source>
        <dbReference type="ARBA" id="ARBA00023316"/>
    </source>
</evidence>
<dbReference type="InterPro" id="IPR000291">
    <property type="entry name" value="D-Ala_lig_Van_CS"/>
</dbReference>
<dbReference type="EC" id="6.3.2.4" evidence="10"/>
<dbReference type="NCBIfam" id="NF002378">
    <property type="entry name" value="PRK01372.1"/>
    <property type="match status" value="1"/>
</dbReference>
<comment type="cofactor">
    <cofactor evidence="11">
        <name>Mg(2+)</name>
        <dbReference type="ChEBI" id="CHEBI:18420"/>
    </cofactor>
    <cofactor evidence="11">
        <name>Mn(2+)</name>
        <dbReference type="ChEBI" id="CHEBI:29035"/>
    </cofactor>
    <text evidence="11">Binds 2 magnesium or manganese ions per subunit.</text>
</comment>
<dbReference type="Gene3D" id="3.40.50.20">
    <property type="match status" value="2"/>
</dbReference>
<dbReference type="InterPro" id="IPR016185">
    <property type="entry name" value="PreATP-grasp_dom_sf"/>
</dbReference>
<comment type="subcellular location">
    <subcellularLocation>
        <location evidence="1 10">Cytoplasm</location>
    </subcellularLocation>
</comment>
<dbReference type="GO" id="GO:0046872">
    <property type="term" value="F:metal ion binding"/>
    <property type="evidence" value="ECO:0007669"/>
    <property type="project" value="UniProtKB-KW"/>
</dbReference>
<accession>A0A1G2EWP1</accession>
<comment type="pathway">
    <text evidence="10">Cell wall biogenesis; peptidoglycan biosynthesis.</text>
</comment>
<dbReference type="GO" id="GO:0005524">
    <property type="term" value="F:ATP binding"/>
    <property type="evidence" value="ECO:0007669"/>
    <property type="project" value="UniProtKB-UniRule"/>
</dbReference>
<organism evidence="14 15">
    <name type="scientific">Candidatus Niyogibacteria bacterium RIFCSPLOWO2_01_FULL_45_48</name>
    <dbReference type="NCBI Taxonomy" id="1801724"/>
    <lineage>
        <taxon>Bacteria</taxon>
        <taxon>Candidatus Niyogiibacteriota</taxon>
    </lineage>
</organism>
<evidence type="ECO:0000256" key="7">
    <source>
        <dbReference type="ARBA" id="ARBA00022960"/>
    </source>
</evidence>
<evidence type="ECO:0000256" key="3">
    <source>
        <dbReference type="ARBA" id="ARBA00022490"/>
    </source>
</evidence>
<keyword evidence="9 10" id="KW-0961">Cell wall biogenesis/degradation</keyword>
<dbReference type="UniPathway" id="UPA00219"/>
<protein>
    <recommendedName>
        <fullName evidence="10">D-alanine--D-alanine ligase</fullName>
        <ecNumber evidence="10">6.3.2.4</ecNumber>
    </recommendedName>
    <alternativeName>
        <fullName evidence="10">D-Ala-D-Ala ligase</fullName>
    </alternativeName>
    <alternativeName>
        <fullName evidence="10">D-alanylalanine synthetase</fullName>
    </alternativeName>
</protein>
<comment type="catalytic activity">
    <reaction evidence="10">
        <text>2 D-alanine + ATP = D-alanyl-D-alanine + ADP + phosphate + H(+)</text>
        <dbReference type="Rhea" id="RHEA:11224"/>
        <dbReference type="ChEBI" id="CHEBI:15378"/>
        <dbReference type="ChEBI" id="CHEBI:30616"/>
        <dbReference type="ChEBI" id="CHEBI:43474"/>
        <dbReference type="ChEBI" id="CHEBI:57416"/>
        <dbReference type="ChEBI" id="CHEBI:57822"/>
        <dbReference type="ChEBI" id="CHEBI:456216"/>
        <dbReference type="EC" id="6.3.2.4"/>
    </reaction>
</comment>
<dbReference type="GO" id="GO:0005737">
    <property type="term" value="C:cytoplasm"/>
    <property type="evidence" value="ECO:0007669"/>
    <property type="project" value="UniProtKB-SubCell"/>
</dbReference>
<keyword evidence="3 10" id="KW-0963">Cytoplasm</keyword>
<evidence type="ECO:0000313" key="14">
    <source>
        <dbReference type="EMBL" id="OGZ30137.1"/>
    </source>
</evidence>